<proteinExistence type="predicted"/>
<organism evidence="1 2">
    <name type="scientific">Phaeosphaeria nodorum (strain SN15 / ATCC MYA-4574 / FGSC 10173)</name>
    <name type="common">Glume blotch fungus</name>
    <name type="synonym">Parastagonospora nodorum</name>
    <dbReference type="NCBI Taxonomy" id="321614"/>
    <lineage>
        <taxon>Eukaryota</taxon>
        <taxon>Fungi</taxon>
        <taxon>Dikarya</taxon>
        <taxon>Ascomycota</taxon>
        <taxon>Pezizomycotina</taxon>
        <taxon>Dothideomycetes</taxon>
        <taxon>Pleosporomycetidae</taxon>
        <taxon>Pleosporales</taxon>
        <taxon>Pleosporineae</taxon>
        <taxon>Phaeosphaeriaceae</taxon>
        <taxon>Parastagonospora</taxon>
    </lineage>
</organism>
<keyword evidence="2" id="KW-1185">Reference proteome</keyword>
<dbReference type="AlphaFoldDB" id="A0A7U2F1K8"/>
<dbReference type="EMBL" id="CP069029">
    <property type="protein sequence ID" value="QRC96983.1"/>
    <property type="molecule type" value="Genomic_DNA"/>
</dbReference>
<sequence length="172" mass="19462">MSTESPVFGESHELARTRVSHGLLQVLPIKRIHRGYADSFRPGWRAFAPSWIPHHDAAGMDYRWHPSPRLLRAKPGLLPSAFYDDFVVCNAGPSAFHYRITHIHVKFHCTPKRVSNNFRTMHLGVNIPARTLQDLTLHALAARSLSSRSHLGAVPISFVSPYNRIGFSPLYF</sequence>
<accession>A0A7U2F1K8</accession>
<name>A0A7U2F1K8_PHANO</name>
<dbReference type="Proteomes" id="UP000663193">
    <property type="component" value="Chromosome 7"/>
</dbReference>
<dbReference type="VEuPathDB" id="FungiDB:JI435_409900"/>
<gene>
    <name evidence="1" type="ORF">JI435_409900</name>
</gene>
<evidence type="ECO:0000313" key="1">
    <source>
        <dbReference type="EMBL" id="QRC96983.1"/>
    </source>
</evidence>
<protein>
    <submittedName>
        <fullName evidence="1">Uncharacterized protein</fullName>
    </submittedName>
</protein>
<evidence type="ECO:0000313" key="2">
    <source>
        <dbReference type="Proteomes" id="UP000663193"/>
    </source>
</evidence>
<reference evidence="2" key="1">
    <citation type="journal article" date="2021" name="BMC Genomics">
        <title>Chromosome-level genome assembly and manually-curated proteome of model necrotroph Parastagonospora nodorum Sn15 reveals a genome-wide trove of candidate effector homologs, and redundancy of virulence-related functions within an accessory chromosome.</title>
        <authorList>
            <person name="Bertazzoni S."/>
            <person name="Jones D.A.B."/>
            <person name="Phan H.T."/>
            <person name="Tan K.-C."/>
            <person name="Hane J.K."/>
        </authorList>
    </citation>
    <scope>NUCLEOTIDE SEQUENCE [LARGE SCALE GENOMIC DNA]</scope>
    <source>
        <strain evidence="2">SN15 / ATCC MYA-4574 / FGSC 10173)</strain>
    </source>
</reference>